<comment type="similarity">
    <text evidence="1">Belongs to the short-chain dehydrogenases/reductases (SDR) family.</text>
</comment>
<evidence type="ECO:0000313" key="3">
    <source>
        <dbReference type="EMBL" id="RAS35484.1"/>
    </source>
</evidence>
<evidence type="ECO:0000313" key="4">
    <source>
        <dbReference type="Proteomes" id="UP000248918"/>
    </source>
</evidence>
<reference evidence="3 4" key="1">
    <citation type="submission" date="2018-06" db="EMBL/GenBank/DDBJ databases">
        <title>Genomic Encyclopedia of Type Strains, Phase III (KMG-III): the genomes of soil and plant-associated and newly described type strains.</title>
        <authorList>
            <person name="Whitman W."/>
        </authorList>
    </citation>
    <scope>NUCLEOTIDE SEQUENCE [LARGE SCALE GENOMIC DNA]</scope>
    <source>
        <strain evidence="3 4">LMG 23644</strain>
    </source>
</reference>
<dbReference type="Gene3D" id="3.40.50.720">
    <property type="entry name" value="NAD(P)-binding Rossmann-like Domain"/>
    <property type="match status" value="1"/>
</dbReference>
<dbReference type="NCBIfam" id="NF005559">
    <property type="entry name" value="PRK07231.1"/>
    <property type="match status" value="1"/>
</dbReference>
<dbReference type="STRING" id="1169143.GCA_000383275_03753"/>
<dbReference type="SMART" id="SM00822">
    <property type="entry name" value="PKS_KR"/>
    <property type="match status" value="1"/>
</dbReference>
<organism evidence="3 4">
    <name type="scientific">Paraburkholderia bryophila</name>
    <dbReference type="NCBI Taxonomy" id="420952"/>
    <lineage>
        <taxon>Bacteria</taxon>
        <taxon>Pseudomonadati</taxon>
        <taxon>Pseudomonadota</taxon>
        <taxon>Betaproteobacteria</taxon>
        <taxon>Burkholderiales</taxon>
        <taxon>Burkholderiaceae</taxon>
        <taxon>Paraburkholderia</taxon>
    </lineage>
</organism>
<dbReference type="InterPro" id="IPR036291">
    <property type="entry name" value="NAD(P)-bd_dom_sf"/>
</dbReference>
<dbReference type="Pfam" id="PF13561">
    <property type="entry name" value="adh_short_C2"/>
    <property type="match status" value="1"/>
</dbReference>
<protein>
    <submittedName>
        <fullName evidence="3">Glucose 1-dehydrogenase</fullName>
    </submittedName>
</protein>
<dbReference type="CDD" id="cd05358">
    <property type="entry name" value="GlcDH_SDR_c"/>
    <property type="match status" value="1"/>
</dbReference>
<dbReference type="EMBL" id="QLTK01000005">
    <property type="protein sequence ID" value="RAS35484.1"/>
    <property type="molecule type" value="Genomic_DNA"/>
</dbReference>
<accession>A0A329CUX7</accession>
<dbReference type="GO" id="GO:0032787">
    <property type="term" value="P:monocarboxylic acid metabolic process"/>
    <property type="evidence" value="ECO:0007669"/>
    <property type="project" value="UniProtKB-ARBA"/>
</dbReference>
<gene>
    <name evidence="3" type="ORF">BX591_105203</name>
</gene>
<dbReference type="PROSITE" id="PS00061">
    <property type="entry name" value="ADH_SHORT"/>
    <property type="match status" value="1"/>
</dbReference>
<dbReference type="FunFam" id="3.40.50.720:FF:000084">
    <property type="entry name" value="Short-chain dehydrogenase reductase"/>
    <property type="match status" value="1"/>
</dbReference>
<proteinExistence type="inferred from homology"/>
<dbReference type="PANTHER" id="PTHR42879">
    <property type="entry name" value="3-OXOACYL-(ACYL-CARRIER-PROTEIN) REDUCTASE"/>
    <property type="match status" value="1"/>
</dbReference>
<feature type="domain" description="Ketoreductase" evidence="2">
    <location>
        <begin position="36"/>
        <end position="228"/>
    </location>
</feature>
<name>A0A329CUX7_9BURK</name>
<dbReference type="PRINTS" id="PR00080">
    <property type="entry name" value="SDRFAMILY"/>
</dbReference>
<dbReference type="AlphaFoldDB" id="A0A329CUX7"/>
<dbReference type="PRINTS" id="PR00081">
    <property type="entry name" value="GDHRDH"/>
</dbReference>
<dbReference type="InterPro" id="IPR020904">
    <property type="entry name" value="Sc_DH/Rdtase_CS"/>
</dbReference>
<sequence>MQFAASVIRRFRYVDGYHQLTFVTPENGMEKLLANQVAVITGASSGIGYGVAKALADAGAAVVLNYHSHADAAQRLAEEIERTGGAALAVQADVADPAQVDNMFDACRAHFGTVDIVVANSGMQKDSAFADMTLQDWQTVLATNLTGQFLTAQAAVKEFRRRGPRDVSKALGKIICMSSVHEVIPWAGHVNYAASKGGIQMFMKSLAQEVAPERIRVNSIAPGAIRTPINKDAWDTVAAREKLLKLIPYGRVGDVDDIGKAAVWLASDESDYVVGTTLFVDGGMTLYPGFADNG</sequence>
<comment type="caution">
    <text evidence="3">The sequence shown here is derived from an EMBL/GenBank/DDBJ whole genome shotgun (WGS) entry which is preliminary data.</text>
</comment>
<evidence type="ECO:0000259" key="2">
    <source>
        <dbReference type="SMART" id="SM00822"/>
    </source>
</evidence>
<dbReference type="SUPFAM" id="SSF51735">
    <property type="entry name" value="NAD(P)-binding Rossmann-fold domains"/>
    <property type="match status" value="1"/>
</dbReference>
<dbReference type="InterPro" id="IPR050259">
    <property type="entry name" value="SDR"/>
</dbReference>
<dbReference type="InterPro" id="IPR057326">
    <property type="entry name" value="KR_dom"/>
</dbReference>
<evidence type="ECO:0000256" key="1">
    <source>
        <dbReference type="ARBA" id="ARBA00006484"/>
    </source>
</evidence>
<dbReference type="Proteomes" id="UP000248918">
    <property type="component" value="Unassembled WGS sequence"/>
</dbReference>
<dbReference type="PANTHER" id="PTHR42879:SF2">
    <property type="entry name" value="3-OXOACYL-[ACYL-CARRIER-PROTEIN] REDUCTASE FABG"/>
    <property type="match status" value="1"/>
</dbReference>
<dbReference type="InterPro" id="IPR002347">
    <property type="entry name" value="SDR_fam"/>
</dbReference>